<comment type="caution">
    <text evidence="2">The sequence shown here is derived from an EMBL/GenBank/DDBJ whole genome shotgun (WGS) entry which is preliminary data.</text>
</comment>
<dbReference type="InterPro" id="IPR032710">
    <property type="entry name" value="NTF2-like_dom_sf"/>
</dbReference>
<sequence>MKKAYKPDEVADLFLEYFNSKDIEGLASIYEEDAVVVTGENNILARGKEEIKTYFKHLMEHGPRFENVKHSLPIVNGDIALTSTKLPNGFVTAEVGRKQSDGSWLWYIDQPMIVITETKD</sequence>
<reference evidence="2" key="1">
    <citation type="submission" date="2020-08" db="EMBL/GenBank/DDBJ databases">
        <title>Genomic Encyclopedia of Type Strains, Phase IV (KMG-IV): sequencing the most valuable type-strain genomes for metagenomic binning, comparative biology and taxonomic classification.</title>
        <authorList>
            <person name="Goeker M."/>
        </authorList>
    </citation>
    <scope>NUCLEOTIDE SEQUENCE [LARGE SCALE GENOMIC DNA]</scope>
    <source>
        <strain evidence="2">DSM 105720</strain>
    </source>
</reference>
<evidence type="ECO:0000313" key="2">
    <source>
        <dbReference type="EMBL" id="MBB4045796.1"/>
    </source>
</evidence>
<dbReference type="GO" id="GO:0016853">
    <property type="term" value="F:isomerase activity"/>
    <property type="evidence" value="ECO:0007669"/>
    <property type="project" value="UniProtKB-KW"/>
</dbReference>
<dbReference type="SUPFAM" id="SSF54427">
    <property type="entry name" value="NTF2-like"/>
    <property type="match status" value="1"/>
</dbReference>
<dbReference type="Proteomes" id="UP000560658">
    <property type="component" value="Unassembled WGS sequence"/>
</dbReference>
<evidence type="ECO:0000313" key="3">
    <source>
        <dbReference type="Proteomes" id="UP000560658"/>
    </source>
</evidence>
<dbReference type="EMBL" id="JACIER010000018">
    <property type="protein sequence ID" value="MBB4045796.1"/>
    <property type="molecule type" value="Genomic_DNA"/>
</dbReference>
<gene>
    <name evidence="2" type="ORF">GGR06_003618</name>
</gene>
<dbReference type="InterPro" id="IPR037401">
    <property type="entry name" value="SnoaL-like"/>
</dbReference>
<proteinExistence type="predicted"/>
<protein>
    <submittedName>
        <fullName evidence="2">Ketosteroid isomerase-like protein</fullName>
    </submittedName>
</protein>
<name>A0A840D2E9_9BACE</name>
<dbReference type="RefSeq" id="WP_044163730.1">
    <property type="nucleotide sequence ID" value="NZ_JACIER010000018.1"/>
</dbReference>
<feature type="domain" description="SnoaL-like" evidence="1">
    <location>
        <begin position="14"/>
        <end position="84"/>
    </location>
</feature>
<organism evidence="2 3">
    <name type="scientific">Bacteroides reticulotermitis</name>
    <dbReference type="NCBI Taxonomy" id="1133319"/>
    <lineage>
        <taxon>Bacteria</taxon>
        <taxon>Pseudomonadati</taxon>
        <taxon>Bacteroidota</taxon>
        <taxon>Bacteroidia</taxon>
        <taxon>Bacteroidales</taxon>
        <taxon>Bacteroidaceae</taxon>
        <taxon>Bacteroides</taxon>
    </lineage>
</organism>
<evidence type="ECO:0000259" key="1">
    <source>
        <dbReference type="Pfam" id="PF12680"/>
    </source>
</evidence>
<dbReference type="Gene3D" id="3.10.450.50">
    <property type="match status" value="1"/>
</dbReference>
<dbReference type="Pfam" id="PF12680">
    <property type="entry name" value="SnoaL_2"/>
    <property type="match status" value="1"/>
</dbReference>
<dbReference type="CDD" id="cd00531">
    <property type="entry name" value="NTF2_like"/>
    <property type="match status" value="1"/>
</dbReference>
<keyword evidence="3" id="KW-1185">Reference proteome</keyword>
<dbReference type="AlphaFoldDB" id="A0A840D2E9"/>
<accession>A0A840D2E9</accession>